<accession>A0A2N3X1W8</accession>
<organism evidence="2 3">
    <name type="scientific">Amycolatopsis echigonensis</name>
    <dbReference type="NCBI Taxonomy" id="2576905"/>
    <lineage>
        <taxon>Bacteria</taxon>
        <taxon>Bacillati</taxon>
        <taxon>Actinomycetota</taxon>
        <taxon>Actinomycetes</taxon>
        <taxon>Pseudonocardiales</taxon>
        <taxon>Pseudonocardiaceae</taxon>
        <taxon>Amycolatopsis</taxon>
    </lineage>
</organism>
<gene>
    <name evidence="2" type="ORF">ATK30_0171</name>
</gene>
<keyword evidence="1" id="KW-0472">Membrane</keyword>
<dbReference type="RefSeq" id="WP_143271328.1">
    <property type="nucleotide sequence ID" value="NZ_PJMY01000001.1"/>
</dbReference>
<feature type="transmembrane region" description="Helical" evidence="1">
    <location>
        <begin position="31"/>
        <end position="50"/>
    </location>
</feature>
<feature type="transmembrane region" description="Helical" evidence="1">
    <location>
        <begin position="62"/>
        <end position="82"/>
    </location>
</feature>
<evidence type="ECO:0000256" key="1">
    <source>
        <dbReference type="SAM" id="Phobius"/>
    </source>
</evidence>
<sequence length="107" mass="10703">MAYTRTMVPLGLAGWFLGVLFAWALAPGWFVAAPVVVVPGAALLIGIGAHLARATPGPGSRFAAITAVAGALAGALGANFAVEFRGRRDRVEITEAAATGSPMGLGA</sequence>
<proteinExistence type="predicted"/>
<evidence type="ECO:0000313" key="2">
    <source>
        <dbReference type="EMBL" id="PKW00095.1"/>
    </source>
</evidence>
<keyword evidence="1" id="KW-1133">Transmembrane helix</keyword>
<dbReference type="Proteomes" id="UP000233750">
    <property type="component" value="Unassembled WGS sequence"/>
</dbReference>
<evidence type="ECO:0000313" key="3">
    <source>
        <dbReference type="Proteomes" id="UP000233750"/>
    </source>
</evidence>
<comment type="caution">
    <text evidence="2">The sequence shown here is derived from an EMBL/GenBank/DDBJ whole genome shotgun (WGS) entry which is preliminary data.</text>
</comment>
<feature type="transmembrane region" description="Helical" evidence="1">
    <location>
        <begin position="7"/>
        <end position="25"/>
    </location>
</feature>
<name>A0A2N3X1W8_9PSEU</name>
<keyword evidence="3" id="KW-1185">Reference proteome</keyword>
<dbReference type="AlphaFoldDB" id="A0A2N3X1W8"/>
<dbReference type="EMBL" id="PJMY01000001">
    <property type="protein sequence ID" value="PKW00095.1"/>
    <property type="molecule type" value="Genomic_DNA"/>
</dbReference>
<reference evidence="2 3" key="1">
    <citation type="submission" date="2017-12" db="EMBL/GenBank/DDBJ databases">
        <title>Sequencing the genomes of 1000 Actinobacteria strains.</title>
        <authorList>
            <person name="Klenk H.-P."/>
        </authorList>
    </citation>
    <scope>NUCLEOTIDE SEQUENCE [LARGE SCALE GENOMIC DNA]</scope>
    <source>
        <strain evidence="2 3">DSM 45165</strain>
    </source>
</reference>
<protein>
    <submittedName>
        <fullName evidence="2">Uncharacterized protein</fullName>
    </submittedName>
</protein>
<keyword evidence="1" id="KW-0812">Transmembrane</keyword>